<proteinExistence type="predicted"/>
<name>A0A6N8DPJ8_RHOAC</name>
<accession>A0A6N8DPJ8</accession>
<dbReference type="InterPro" id="IPR016181">
    <property type="entry name" value="Acyl_CoA_acyltransferase"/>
</dbReference>
<dbReference type="Gene3D" id="3.40.630.30">
    <property type="match status" value="1"/>
</dbReference>
<evidence type="ECO:0000256" key="1">
    <source>
        <dbReference type="SAM" id="MobiDB-lite"/>
    </source>
</evidence>
<protein>
    <submittedName>
        <fullName evidence="3">GNAT family N-acetyltransferase</fullName>
    </submittedName>
</protein>
<feature type="compositionally biased region" description="Basic and acidic residues" evidence="1">
    <location>
        <begin position="9"/>
        <end position="26"/>
    </location>
</feature>
<organism evidence="3 4">
    <name type="scientific">Rhodoblastus acidophilus</name>
    <name type="common">Rhodopseudomonas acidophila</name>
    <dbReference type="NCBI Taxonomy" id="1074"/>
    <lineage>
        <taxon>Bacteria</taxon>
        <taxon>Pseudomonadati</taxon>
        <taxon>Pseudomonadota</taxon>
        <taxon>Alphaproteobacteria</taxon>
        <taxon>Hyphomicrobiales</taxon>
        <taxon>Rhodoblastaceae</taxon>
        <taxon>Rhodoblastus</taxon>
    </lineage>
</organism>
<evidence type="ECO:0000313" key="4">
    <source>
        <dbReference type="Proteomes" id="UP000439113"/>
    </source>
</evidence>
<dbReference type="SUPFAM" id="SSF55729">
    <property type="entry name" value="Acyl-CoA N-acyltransferases (Nat)"/>
    <property type="match status" value="1"/>
</dbReference>
<reference evidence="3 4" key="1">
    <citation type="submission" date="2019-11" db="EMBL/GenBank/DDBJ databases">
        <title>Whole-genome sequence of a Rhodoblastus acidophilus DSM 142.</title>
        <authorList>
            <person name="Kyndt J.A."/>
            <person name="Meyer T.E."/>
        </authorList>
    </citation>
    <scope>NUCLEOTIDE SEQUENCE [LARGE SCALE GENOMIC DNA]</scope>
    <source>
        <strain evidence="3 4">DSM 142</strain>
    </source>
</reference>
<dbReference type="Proteomes" id="UP000439113">
    <property type="component" value="Unassembled WGS sequence"/>
</dbReference>
<dbReference type="GO" id="GO:0016740">
    <property type="term" value="F:transferase activity"/>
    <property type="evidence" value="ECO:0007669"/>
    <property type="project" value="UniProtKB-KW"/>
</dbReference>
<feature type="region of interest" description="Disordered" evidence="1">
    <location>
        <begin position="1"/>
        <end position="31"/>
    </location>
</feature>
<dbReference type="EMBL" id="WNKS01000017">
    <property type="protein sequence ID" value="MTV32512.1"/>
    <property type="molecule type" value="Genomic_DNA"/>
</dbReference>
<dbReference type="InterPro" id="IPR038740">
    <property type="entry name" value="BioF2-like_GNAT_dom"/>
</dbReference>
<feature type="domain" description="BioF2-like acetyltransferase" evidence="2">
    <location>
        <begin position="187"/>
        <end position="296"/>
    </location>
</feature>
<dbReference type="OrthoDB" id="116151at2"/>
<keyword evidence="3" id="KW-0808">Transferase</keyword>
<sequence length="347" mass="39146">MTVDCEMSPTRETESRSSQPKLHERPPIGANDAQNATLFHEHWWLDAVSGGQFSEVEVSEGNEIVGRLPYVVIRRFGFTQLMLPPFTHALGPCVVKNDGKYQTKLKNRVAIVKKLIEQLPKHDYFFQICDPSCQDGLAFADGLAFQEYGFQVRTQYTFHIDCRDTPDVLLQQMHPRARRNIRASQNHYSVVSINDPDVFTEFYNKCLLAKGLKSNLPLERFSKIHAACCARGCGEIFACLDESGSPIAMTFVVWDRRVMSYLLTVRYPEAGDKGSVNLLIWTAMQKAHELGLIFDLDGVSTTGTAEFLSHLGGELRTRMIVTSARPLFSTFQHFKRILGYGSSSSYS</sequence>
<evidence type="ECO:0000259" key="2">
    <source>
        <dbReference type="Pfam" id="PF13480"/>
    </source>
</evidence>
<dbReference type="Pfam" id="PF13480">
    <property type="entry name" value="Acetyltransf_6"/>
    <property type="match status" value="1"/>
</dbReference>
<gene>
    <name evidence="3" type="ORF">GJ654_16120</name>
</gene>
<dbReference type="AlphaFoldDB" id="A0A6N8DPJ8"/>
<comment type="caution">
    <text evidence="3">The sequence shown here is derived from an EMBL/GenBank/DDBJ whole genome shotgun (WGS) entry which is preliminary data.</text>
</comment>
<evidence type="ECO:0000313" key="3">
    <source>
        <dbReference type="EMBL" id="MTV32512.1"/>
    </source>
</evidence>